<evidence type="ECO:0000313" key="2">
    <source>
        <dbReference type="Proteomes" id="UP000249390"/>
    </source>
</evidence>
<gene>
    <name evidence="1" type="ORF">DM860_007930</name>
</gene>
<protein>
    <recommendedName>
        <fullName evidence="3">Cystatin domain-containing protein</fullName>
    </recommendedName>
</protein>
<dbReference type="AlphaFoldDB" id="A0A328DYE7"/>
<name>A0A328DYE7_9ASTE</name>
<evidence type="ECO:0008006" key="3">
    <source>
        <dbReference type="Google" id="ProtNLM"/>
    </source>
</evidence>
<accession>A0A328DYE7</accession>
<organism evidence="1 2">
    <name type="scientific">Cuscuta australis</name>
    <dbReference type="NCBI Taxonomy" id="267555"/>
    <lineage>
        <taxon>Eukaryota</taxon>
        <taxon>Viridiplantae</taxon>
        <taxon>Streptophyta</taxon>
        <taxon>Embryophyta</taxon>
        <taxon>Tracheophyta</taxon>
        <taxon>Spermatophyta</taxon>
        <taxon>Magnoliopsida</taxon>
        <taxon>eudicotyledons</taxon>
        <taxon>Gunneridae</taxon>
        <taxon>Pentapetalae</taxon>
        <taxon>asterids</taxon>
        <taxon>lamiids</taxon>
        <taxon>Solanales</taxon>
        <taxon>Convolvulaceae</taxon>
        <taxon>Cuscuteae</taxon>
        <taxon>Cuscuta</taxon>
        <taxon>Cuscuta subgen. Grammica</taxon>
        <taxon>Cuscuta sect. Cleistogrammica</taxon>
    </lineage>
</organism>
<evidence type="ECO:0000313" key="1">
    <source>
        <dbReference type="EMBL" id="RAL50256.1"/>
    </source>
</evidence>
<sequence length="204" mass="23329">MALAMDFSDLEICDSMKPAEEVDVEGEGEMSDEDSGVRIVDSFKDSLGTIVQYSGCEDMNTPGDYQDFSDSEDEKTFRQYRKEFLASDGYDITTFYYYPFTMGLLEPIPLEPGDMLYDGCVQAVQRLITYLREKRGRSLEFVELIKANWAINTSRFYFATFTAMECGKLGTYQARLFRTIRGGEVEIYQFREAPMVDGDQKLGN</sequence>
<comment type="caution">
    <text evidence="1">The sequence shown here is derived from an EMBL/GenBank/DDBJ whole genome shotgun (WGS) entry which is preliminary data.</text>
</comment>
<proteinExistence type="predicted"/>
<dbReference type="EMBL" id="NQVE01000067">
    <property type="protein sequence ID" value="RAL50256.1"/>
    <property type="molecule type" value="Genomic_DNA"/>
</dbReference>
<reference evidence="1 2" key="1">
    <citation type="submission" date="2018-06" db="EMBL/GenBank/DDBJ databases">
        <title>The Genome of Cuscuta australis (Dodder) Provides Insight into the Evolution of Plant Parasitism.</title>
        <authorList>
            <person name="Liu H."/>
        </authorList>
    </citation>
    <scope>NUCLEOTIDE SEQUENCE [LARGE SCALE GENOMIC DNA]</scope>
    <source>
        <strain evidence="2">cv. Yunnan</strain>
        <tissue evidence="1">Vines</tissue>
    </source>
</reference>
<keyword evidence="2" id="KW-1185">Reference proteome</keyword>
<dbReference type="Proteomes" id="UP000249390">
    <property type="component" value="Unassembled WGS sequence"/>
</dbReference>